<protein>
    <submittedName>
        <fullName evidence="1">Uncharacterized protein</fullName>
    </submittedName>
</protein>
<gene>
    <name evidence="1" type="ordered locus">AS9A_1742</name>
</gene>
<dbReference type="KEGG" id="asd:AS9A_1742"/>
<dbReference type="HOGENOM" id="CLU_3094862_0_0_11"/>
<evidence type="ECO:0000313" key="1">
    <source>
        <dbReference type="EMBL" id="AEF40191.1"/>
    </source>
</evidence>
<evidence type="ECO:0000313" key="2">
    <source>
        <dbReference type="Proteomes" id="UP000009235"/>
    </source>
</evidence>
<organism evidence="1 2">
    <name type="scientific">Hoyosella subflava (strain DSM 45089 / JCM 17490 / NBRC 109087 / DQS3-9A1)</name>
    <name type="common">Amycolicicoccus subflavus</name>
    <dbReference type="NCBI Taxonomy" id="443218"/>
    <lineage>
        <taxon>Bacteria</taxon>
        <taxon>Bacillati</taxon>
        <taxon>Actinomycetota</taxon>
        <taxon>Actinomycetes</taxon>
        <taxon>Mycobacteriales</taxon>
        <taxon>Hoyosellaceae</taxon>
        <taxon>Hoyosella</taxon>
    </lineage>
</organism>
<dbReference type="EMBL" id="CP002786">
    <property type="protein sequence ID" value="AEF40191.1"/>
    <property type="molecule type" value="Genomic_DNA"/>
</dbReference>
<proteinExistence type="predicted"/>
<dbReference type="STRING" id="443218.AS9A_1742"/>
<dbReference type="Proteomes" id="UP000009235">
    <property type="component" value="Chromosome"/>
</dbReference>
<name>F6EKQ5_HOYSD</name>
<reference evidence="1 2" key="1">
    <citation type="journal article" date="2011" name="J. Bacteriol.">
        <title>Complete genome sequence of Amycolicicoccus subflavus DQS3-9A1T, an actinomycete isolated from crude oil-polluted soil.</title>
        <authorList>
            <person name="Cai M."/>
            <person name="Chen W.M."/>
            <person name="Nie Y."/>
            <person name="Chi C.Q."/>
            <person name="Wang Y.N."/>
            <person name="Tang Y.Q."/>
            <person name="Li G.Y."/>
            <person name="Wu X.L."/>
        </authorList>
    </citation>
    <scope>NUCLEOTIDE SEQUENCE [LARGE SCALE GENOMIC DNA]</scope>
    <source>
        <strain evidence="2">DSM 45089 / DQS3-9A1</strain>
    </source>
</reference>
<accession>F6EKQ5</accession>
<dbReference type="AlphaFoldDB" id="F6EKQ5"/>
<sequence length="51" mass="5792">MPRRLRGNSLCSRGRWGMSADASDNWTWPQTGIATRLAFGWNLWPIAQGDE</sequence>
<keyword evidence="2" id="KW-1185">Reference proteome</keyword>